<keyword evidence="2" id="KW-0378">Hydrolase</keyword>
<evidence type="ECO:0000313" key="3">
    <source>
        <dbReference type="Proteomes" id="UP000165693"/>
    </source>
</evidence>
<keyword evidence="2" id="KW-0067">ATP-binding</keyword>
<gene>
    <name evidence="2" type="primary">UL52</name>
    <name evidence="2" type="ORF">ILTVWG_ORF5</name>
</gene>
<dbReference type="Proteomes" id="UP000165693">
    <property type="component" value="Genome"/>
</dbReference>
<organism evidence="2 3">
    <name type="scientific">Infectious laryngotracheitis virus</name>
    <name type="common">ILTV</name>
    <name type="synonym">Gallid herpesvirus 1</name>
    <dbReference type="NCBI Taxonomy" id="10386"/>
    <lineage>
        <taxon>Viruses</taxon>
        <taxon>Duplodnaviria</taxon>
        <taxon>Heunggongvirae</taxon>
        <taxon>Peploviricota</taxon>
        <taxon>Herviviricetes</taxon>
        <taxon>Herpesvirales</taxon>
        <taxon>Orthoherpesviridae</taxon>
        <taxon>Alphaherpesvirinae</taxon>
        <taxon>Iltovirus</taxon>
        <taxon>Iltovirus gallidalpha1</taxon>
    </lineage>
</organism>
<dbReference type="EMBL" id="JX458823">
    <property type="protein sequence ID" value="AGN48237.1"/>
    <property type="molecule type" value="Genomic_DNA"/>
</dbReference>
<evidence type="ECO:0000313" key="2">
    <source>
        <dbReference type="EMBL" id="AGN48237.1"/>
    </source>
</evidence>
<sequence length="1110" mass="123584">MNFDCVPDAKWEYEADDWMLVEMLNETETSQAGYCEPCGAPPSEDVSYEEIRVLYATDGYPVVCSLHLLLGQALQPEIYVLAFSHVDALAQDFCKDSPLKITFFLPANTGAEKYRQRSRPVFVCRFVGQGAATMREALAEGFPIDAKLLLETMDLEETFALHTDIIEALGVIFRAENTTNKIPFSAIHATLPRGRPALEGLMLQHESRVIAAYRRLYNSNFSNPFWFVSKFGPSEITLVAAMRYYLLEATPDDGIAGTFDLQAVKDLCITFQTENSNNRSNLTIARLTSFSAFSKFWCSSYYATRESAKLFRDHLRLRTSADRGYSEQLEALICKYRHALRLPARDFISFVYLAYSEGYGRNVIREHLQCLSENLTNPVKSSARAQSDFFKSLRECCNFASYFRQHVTMQVMKLPAVVAGKFAAIKSYGEIQGRNFLGVCRSAFDVSTRIDRLYSDTLCRYGAHLADMLVRNVSTVSSNEQEEEEEEEEEEGDDASAPHALAQKRERDGQYCKTGDIIFAPLSRLLYLVSSDQVICGKRPVTLLFHSLKPTSIPPPTARNGPCPVYRVTLAGHGQAFAAIASDEWDSIITADVRSDTSIHDSCLLMRSDAPLADQAMLPVIDFAWTSAMNETAWGTSSKNKIRASCSGLSQMYLNRNEVLNESLAIQSLILDIDIPLKLDHGPITMLTLHKAMRAVRVALIQLIALLFPETSISHDTYPVYFYKSHCSSPGSHDAQYSSVDIDFLENTCSDDIEDEENMYLCDSGWVEEMSWCDEHASEHGAIVSVQDLQDALNVFRDRANSTLCKCKEKLGFRVCVPIPSPYALFGLETVKTIAKLAQHVILLQEEIIECLDDVIRDYDFIDTGIYSPGRSLRLPFFAKVSESGFMSGRLLPFIIFPPDCADKVAFAAAHKDPNNFHFHAFRPDNPTPNIIVTRIACPPDVIGGVSKPSSNLPQTAVSLSLAEAFSRVNLAPCEDRTGAGVDTIDGVFVLTTYVLPAITNYIKEHFPSLAHEYSDISFGDVRVLKTRITASLLRSRRGCGGRATFTCLKHSHRSAAAQTVITSVAVAINSQGNPYAAFQTKCFATKCGGNTLQTQFTVRLTKECCDQNV</sequence>
<keyword evidence="2" id="KW-0547">Nucleotide-binding</keyword>
<dbReference type="Pfam" id="PF03121">
    <property type="entry name" value="Herpes_UL52"/>
    <property type="match status" value="1"/>
</dbReference>
<evidence type="ECO:0000256" key="1">
    <source>
        <dbReference type="SAM" id="MobiDB-lite"/>
    </source>
</evidence>
<accession>A0A0K0K5Q5</accession>
<proteinExistence type="predicted"/>
<reference evidence="3" key="1">
    <citation type="submission" date="2012-08" db="EMBL/GenBank/DDBJ databases">
        <authorList>
            <person name="Xu Y.-L."/>
            <person name="He P."/>
            <person name="Zhang L."/>
            <person name="Dong S.-L."/>
            <person name="Li F."/>
        </authorList>
    </citation>
    <scope>NUCLEOTIDE SEQUENCE [LARGE SCALE GENOMIC DNA]</scope>
</reference>
<feature type="compositionally biased region" description="Acidic residues" evidence="1">
    <location>
        <begin position="480"/>
        <end position="494"/>
    </location>
</feature>
<feature type="region of interest" description="Disordered" evidence="1">
    <location>
        <begin position="475"/>
        <end position="507"/>
    </location>
</feature>
<keyword evidence="2" id="KW-0347">Helicase</keyword>
<name>A0A0K0K5Q5_ILTV</name>
<organismHost>
    <name type="scientific">Gallus gallus</name>
    <name type="common">Chicken</name>
    <dbReference type="NCBI Taxonomy" id="9031"/>
</organismHost>
<dbReference type="GO" id="GO:0004386">
    <property type="term" value="F:helicase activity"/>
    <property type="evidence" value="ECO:0007669"/>
    <property type="project" value="UniProtKB-KW"/>
</dbReference>
<protein>
    <submittedName>
        <fullName evidence="2">Helicase-primase primase subunit</fullName>
    </submittedName>
</protein>